<dbReference type="AlphaFoldDB" id="A0A4S4L7A0"/>
<dbReference type="PRINTS" id="PR00792">
    <property type="entry name" value="PEPSIN"/>
</dbReference>
<comment type="similarity">
    <text evidence="1 4">Belongs to the peptidase A1 family.</text>
</comment>
<dbReference type="Proteomes" id="UP000310158">
    <property type="component" value="Unassembled WGS sequence"/>
</dbReference>
<dbReference type="InterPro" id="IPR034164">
    <property type="entry name" value="Pepsin-like_dom"/>
</dbReference>
<reference evidence="7 8" key="1">
    <citation type="submission" date="2019-02" db="EMBL/GenBank/DDBJ databases">
        <title>Genome sequencing of the rare red list fungi Bondarzewia mesenterica.</title>
        <authorList>
            <person name="Buettner E."/>
            <person name="Kellner H."/>
        </authorList>
    </citation>
    <scope>NUCLEOTIDE SEQUENCE [LARGE SCALE GENOMIC DNA]</scope>
    <source>
        <strain evidence="7 8">DSM 108281</strain>
    </source>
</reference>
<dbReference type="OrthoDB" id="660550at2759"/>
<evidence type="ECO:0000256" key="4">
    <source>
        <dbReference type="RuleBase" id="RU000454"/>
    </source>
</evidence>
<dbReference type="Gene3D" id="2.40.70.10">
    <property type="entry name" value="Acid Proteases"/>
    <property type="match status" value="2"/>
</dbReference>
<dbReference type="PANTHER" id="PTHR47966">
    <property type="entry name" value="BETA-SITE APP-CLEAVING ENZYME, ISOFORM A-RELATED"/>
    <property type="match status" value="1"/>
</dbReference>
<keyword evidence="4" id="KW-0378">Hydrolase</keyword>
<dbReference type="PANTHER" id="PTHR47966:SF51">
    <property type="entry name" value="BETA-SITE APP-CLEAVING ENZYME, ISOFORM A-RELATED"/>
    <property type="match status" value="1"/>
</dbReference>
<name>A0A4S4L7A0_9AGAM</name>
<evidence type="ECO:0000256" key="3">
    <source>
        <dbReference type="PIRSR" id="PIRSR601461-1"/>
    </source>
</evidence>
<feature type="active site" evidence="3">
    <location>
        <position position="285"/>
    </location>
</feature>
<dbReference type="PROSITE" id="PS00141">
    <property type="entry name" value="ASP_PROTEASE"/>
    <property type="match status" value="2"/>
</dbReference>
<evidence type="ECO:0000313" key="8">
    <source>
        <dbReference type="Proteomes" id="UP000310158"/>
    </source>
</evidence>
<protein>
    <recommendedName>
        <fullName evidence="6">Peptidase A1 domain-containing protein</fullName>
    </recommendedName>
</protein>
<evidence type="ECO:0000256" key="5">
    <source>
        <dbReference type="SAM" id="SignalP"/>
    </source>
</evidence>
<feature type="domain" description="Peptidase A1" evidence="6">
    <location>
        <begin position="86"/>
        <end position="403"/>
    </location>
</feature>
<dbReference type="InterPro" id="IPR021109">
    <property type="entry name" value="Peptidase_aspartic_dom_sf"/>
</dbReference>
<keyword evidence="8" id="KW-1185">Reference proteome</keyword>
<dbReference type="PROSITE" id="PS51767">
    <property type="entry name" value="PEPTIDASE_A1"/>
    <property type="match status" value="1"/>
</dbReference>
<dbReference type="SUPFAM" id="SSF50630">
    <property type="entry name" value="Acid proteases"/>
    <property type="match status" value="1"/>
</dbReference>
<evidence type="ECO:0000313" key="7">
    <source>
        <dbReference type="EMBL" id="THH07432.1"/>
    </source>
</evidence>
<dbReference type="EMBL" id="SGPL01000778">
    <property type="protein sequence ID" value="THH07432.1"/>
    <property type="molecule type" value="Genomic_DNA"/>
</dbReference>
<keyword evidence="5" id="KW-0732">Signal</keyword>
<dbReference type="GO" id="GO:0004190">
    <property type="term" value="F:aspartic-type endopeptidase activity"/>
    <property type="evidence" value="ECO:0007669"/>
    <property type="project" value="UniProtKB-KW"/>
</dbReference>
<sequence length="413" mass="43621">MLPTVALTYLLVLILTVTGKPVVIRDSLISLPIAKTVNGTSARHLLKQDQARAKALRAHAEAKLSGAHRSKNSTTSVPVENQAVIYTASVGIGSPATTYTLLIDTGSSNTWVGAGKAYVRTNTSMKTSDHVSVTYGSGTFSGTEFMDTVSLGSGLTITNQSIGVASSSNGLPGFDGILGIGPADLTIGTLSPGNRSPIPTVTDNLFNQEIIAKNLVAVSFEPTTSLPAKNGELTFGGTDSSKFTGSITFTGITSTSPASAFWGIDQSIRYGTSNTILSTTAGIVDTGTTLILLASDAFRRYRSATRAVADNNTGLLRLTTAQYKNLQSLFFTVGRTTFELTANAQIWPRSLNSFIGGTSNNVYLIVGDLGSNSREGLDFINGLAFLERFYSVFDTDKKRVGLATTHYTYATTN</sequence>
<keyword evidence="4" id="KW-0645">Protease</keyword>
<dbReference type="InterPro" id="IPR033121">
    <property type="entry name" value="PEPTIDASE_A1"/>
</dbReference>
<accession>A0A4S4L7A0</accession>
<feature type="chain" id="PRO_5020589204" description="Peptidase A1 domain-containing protein" evidence="5">
    <location>
        <begin position="20"/>
        <end position="413"/>
    </location>
</feature>
<organism evidence="7 8">
    <name type="scientific">Bondarzewia mesenterica</name>
    <dbReference type="NCBI Taxonomy" id="1095465"/>
    <lineage>
        <taxon>Eukaryota</taxon>
        <taxon>Fungi</taxon>
        <taxon>Dikarya</taxon>
        <taxon>Basidiomycota</taxon>
        <taxon>Agaricomycotina</taxon>
        <taxon>Agaricomycetes</taxon>
        <taxon>Russulales</taxon>
        <taxon>Bondarzewiaceae</taxon>
        <taxon>Bondarzewia</taxon>
    </lineage>
</organism>
<evidence type="ECO:0000256" key="2">
    <source>
        <dbReference type="ARBA" id="ARBA00022750"/>
    </source>
</evidence>
<feature type="signal peptide" evidence="5">
    <location>
        <begin position="1"/>
        <end position="19"/>
    </location>
</feature>
<dbReference type="CDD" id="cd05471">
    <property type="entry name" value="pepsin_like"/>
    <property type="match status" value="1"/>
</dbReference>
<dbReference type="Pfam" id="PF00026">
    <property type="entry name" value="Asp"/>
    <property type="match status" value="1"/>
</dbReference>
<dbReference type="InterPro" id="IPR001969">
    <property type="entry name" value="Aspartic_peptidase_AS"/>
</dbReference>
<dbReference type="InterPro" id="IPR001461">
    <property type="entry name" value="Aspartic_peptidase_A1"/>
</dbReference>
<evidence type="ECO:0000259" key="6">
    <source>
        <dbReference type="PROSITE" id="PS51767"/>
    </source>
</evidence>
<comment type="caution">
    <text evidence="7">The sequence shown here is derived from an EMBL/GenBank/DDBJ whole genome shotgun (WGS) entry which is preliminary data.</text>
</comment>
<proteinExistence type="inferred from homology"/>
<gene>
    <name evidence="7" type="ORF">EW146_g9319</name>
</gene>
<feature type="active site" evidence="3">
    <location>
        <position position="104"/>
    </location>
</feature>
<evidence type="ECO:0000256" key="1">
    <source>
        <dbReference type="ARBA" id="ARBA00007447"/>
    </source>
</evidence>
<dbReference type="GO" id="GO:0006508">
    <property type="term" value="P:proteolysis"/>
    <property type="evidence" value="ECO:0007669"/>
    <property type="project" value="UniProtKB-KW"/>
</dbReference>
<keyword evidence="2 4" id="KW-0064">Aspartyl protease</keyword>